<keyword evidence="1" id="KW-0863">Zinc-finger</keyword>
<accession>A0A0D6LG83</accession>
<organism evidence="4 5">
    <name type="scientific">Ancylostoma ceylanicum</name>
    <dbReference type="NCBI Taxonomy" id="53326"/>
    <lineage>
        <taxon>Eukaryota</taxon>
        <taxon>Metazoa</taxon>
        <taxon>Ecdysozoa</taxon>
        <taxon>Nematoda</taxon>
        <taxon>Chromadorea</taxon>
        <taxon>Rhabditida</taxon>
        <taxon>Rhabditina</taxon>
        <taxon>Rhabditomorpha</taxon>
        <taxon>Strongyloidea</taxon>
        <taxon>Ancylostomatidae</taxon>
        <taxon>Ancylostomatinae</taxon>
        <taxon>Ancylostoma</taxon>
    </lineage>
</organism>
<keyword evidence="5" id="KW-1185">Reference proteome</keyword>
<dbReference type="PROSITE" id="PS00028">
    <property type="entry name" value="ZINC_FINGER_C2H2_1"/>
    <property type="match status" value="1"/>
</dbReference>
<reference evidence="4 5" key="1">
    <citation type="submission" date="2013-05" db="EMBL/GenBank/DDBJ databases">
        <title>Draft genome of the parasitic nematode Anyclostoma ceylanicum.</title>
        <authorList>
            <person name="Mitreva M."/>
        </authorList>
    </citation>
    <scope>NUCLEOTIDE SEQUENCE [LARGE SCALE GENOMIC DNA]</scope>
</reference>
<evidence type="ECO:0000259" key="3">
    <source>
        <dbReference type="PROSITE" id="PS50157"/>
    </source>
</evidence>
<evidence type="ECO:0000256" key="2">
    <source>
        <dbReference type="SAM" id="MobiDB-lite"/>
    </source>
</evidence>
<dbReference type="PROSITE" id="PS50157">
    <property type="entry name" value="ZINC_FINGER_C2H2_2"/>
    <property type="match status" value="1"/>
</dbReference>
<feature type="compositionally biased region" description="Basic and acidic residues" evidence="2">
    <location>
        <begin position="92"/>
        <end position="116"/>
    </location>
</feature>
<dbReference type="Gene3D" id="4.10.1000.40">
    <property type="match status" value="1"/>
</dbReference>
<feature type="region of interest" description="Disordered" evidence="2">
    <location>
        <begin position="72"/>
        <end position="116"/>
    </location>
</feature>
<dbReference type="Proteomes" id="UP000054495">
    <property type="component" value="Unassembled WGS sequence"/>
</dbReference>
<name>A0A0D6LG83_9BILA</name>
<gene>
    <name evidence="4" type="ORF">ANCCEY_09829</name>
</gene>
<evidence type="ECO:0000313" key="5">
    <source>
        <dbReference type="Proteomes" id="UP000054495"/>
    </source>
</evidence>
<dbReference type="SMART" id="SM00355">
    <property type="entry name" value="ZnF_C2H2"/>
    <property type="match status" value="2"/>
</dbReference>
<keyword evidence="1" id="KW-0862">Zinc</keyword>
<keyword evidence="1" id="KW-0479">Metal-binding</keyword>
<protein>
    <submittedName>
        <fullName evidence="4">Zinc finger, C2H2 type</fullName>
    </submittedName>
</protein>
<dbReference type="AlphaFoldDB" id="A0A0D6LG83"/>
<proteinExistence type="predicted"/>
<evidence type="ECO:0000313" key="4">
    <source>
        <dbReference type="EMBL" id="EPB71080.1"/>
    </source>
</evidence>
<dbReference type="Gene3D" id="3.30.160.60">
    <property type="entry name" value="Classic Zinc Finger"/>
    <property type="match status" value="1"/>
</dbReference>
<evidence type="ECO:0000256" key="1">
    <source>
        <dbReference type="PROSITE-ProRule" id="PRU00042"/>
    </source>
</evidence>
<sequence length="353" mass="39715">MIGGEELSEKECGACKPAGSMKRQLISGELRSQLHMQPMEWVAYESIAFCSAVDKFACNIVENVMRHVENALSKEREKKTASNTPRQSESSENDRDRKDKDRRDRSPGRSTDHLDDHVASEDVRLLRNVHEVLALPAVELTMILSHFVLPEDECPFACRQCHRGFYTIKELAEHEIRAHDMKIPCAHCDKNAVSITKLAAHMLFRHPAMEVVCHYCDQKFGGPADKLDKPAWDDFRGHVYKEILKKKMYEHSSKASGASSDAVALRGVGRCPHGAAVKCKNFPNCPGAKCIYSHGQCRYDITCNKSTCPFDHSNRPRVCMACINDMKLTFKCEALKTNDDNLVLRGGDGEVVY</sequence>
<feature type="domain" description="C2H2-type" evidence="3">
    <location>
        <begin position="156"/>
        <end position="184"/>
    </location>
</feature>
<dbReference type="InterPro" id="IPR013087">
    <property type="entry name" value="Znf_C2H2_type"/>
</dbReference>
<dbReference type="EMBL" id="KE125138">
    <property type="protein sequence ID" value="EPB71080.1"/>
    <property type="molecule type" value="Genomic_DNA"/>
</dbReference>
<dbReference type="GO" id="GO:0008270">
    <property type="term" value="F:zinc ion binding"/>
    <property type="evidence" value="ECO:0007669"/>
    <property type="project" value="UniProtKB-KW"/>
</dbReference>
<feature type="compositionally biased region" description="Polar residues" evidence="2">
    <location>
        <begin position="81"/>
        <end position="90"/>
    </location>
</feature>